<keyword evidence="1" id="KW-0862">Zinc</keyword>
<feature type="compositionally biased region" description="Pro residues" evidence="2">
    <location>
        <begin position="243"/>
        <end position="257"/>
    </location>
</feature>
<keyword evidence="1" id="KW-0863">Zinc-finger</keyword>
<dbReference type="SMART" id="SM00443">
    <property type="entry name" value="G_patch"/>
    <property type="match status" value="1"/>
</dbReference>
<dbReference type="AlphaFoldDB" id="A0A383W586"/>
<organism evidence="5 6">
    <name type="scientific">Tetradesmus obliquus</name>
    <name type="common">Green alga</name>
    <name type="synonym">Acutodesmus obliquus</name>
    <dbReference type="NCBI Taxonomy" id="3088"/>
    <lineage>
        <taxon>Eukaryota</taxon>
        <taxon>Viridiplantae</taxon>
        <taxon>Chlorophyta</taxon>
        <taxon>core chlorophytes</taxon>
        <taxon>Chlorophyceae</taxon>
        <taxon>CS clade</taxon>
        <taxon>Sphaeropleales</taxon>
        <taxon>Scenedesmaceae</taxon>
        <taxon>Tetradesmus</taxon>
    </lineage>
</organism>
<evidence type="ECO:0000256" key="2">
    <source>
        <dbReference type="SAM" id="MobiDB-lite"/>
    </source>
</evidence>
<dbReference type="STRING" id="3088.A0A383W586"/>
<evidence type="ECO:0000259" key="3">
    <source>
        <dbReference type="PROSITE" id="PS50157"/>
    </source>
</evidence>
<dbReference type="PROSITE" id="PS00028">
    <property type="entry name" value="ZINC_FINGER_C2H2_1"/>
    <property type="match status" value="1"/>
</dbReference>
<dbReference type="InterPro" id="IPR013087">
    <property type="entry name" value="Znf_C2H2_type"/>
</dbReference>
<keyword evidence="6" id="KW-1185">Reference proteome</keyword>
<dbReference type="EMBL" id="FNXT01001126">
    <property type="protein sequence ID" value="SZX72309.1"/>
    <property type="molecule type" value="Genomic_DNA"/>
</dbReference>
<feature type="region of interest" description="Disordered" evidence="2">
    <location>
        <begin position="133"/>
        <end position="153"/>
    </location>
</feature>
<feature type="domain" description="C2H2-type" evidence="3">
    <location>
        <begin position="167"/>
        <end position="196"/>
    </location>
</feature>
<dbReference type="Proteomes" id="UP000256970">
    <property type="component" value="Unassembled WGS sequence"/>
</dbReference>
<feature type="compositionally biased region" description="Pro residues" evidence="2">
    <location>
        <begin position="279"/>
        <end position="304"/>
    </location>
</feature>
<feature type="compositionally biased region" description="Basic and acidic residues" evidence="2">
    <location>
        <begin position="201"/>
        <end position="232"/>
    </location>
</feature>
<name>A0A383W586_TETOB</name>
<protein>
    <recommendedName>
        <fullName evidence="7">G-patch domain-containing protein</fullName>
    </recommendedName>
</protein>
<dbReference type="PANTHER" id="PTHR47251">
    <property type="entry name" value="FINGER DOMAIN PROTEIN, PUTATIVE (AFU_ORTHOLOGUE AFUA_3G04180)-RELATED"/>
    <property type="match status" value="1"/>
</dbReference>
<dbReference type="Pfam" id="PF01585">
    <property type="entry name" value="G-patch"/>
    <property type="match status" value="1"/>
</dbReference>
<dbReference type="PROSITE" id="PS50174">
    <property type="entry name" value="G_PATCH"/>
    <property type="match status" value="1"/>
</dbReference>
<keyword evidence="1" id="KW-0479">Metal-binding</keyword>
<dbReference type="PROSITE" id="PS50157">
    <property type="entry name" value="ZINC_FINGER_C2H2_2"/>
    <property type="match status" value="1"/>
</dbReference>
<dbReference type="InterPro" id="IPR036236">
    <property type="entry name" value="Znf_C2H2_sf"/>
</dbReference>
<evidence type="ECO:0000259" key="4">
    <source>
        <dbReference type="PROSITE" id="PS50174"/>
    </source>
</evidence>
<feature type="compositionally biased region" description="Gly residues" evidence="2">
    <location>
        <begin position="333"/>
        <end position="351"/>
    </location>
</feature>
<evidence type="ECO:0008006" key="7">
    <source>
        <dbReference type="Google" id="ProtNLM"/>
    </source>
</evidence>
<evidence type="ECO:0000313" key="5">
    <source>
        <dbReference type="EMBL" id="SZX72309.1"/>
    </source>
</evidence>
<accession>A0A383W586</accession>
<gene>
    <name evidence="5" type="ORF">BQ4739_LOCUS12495</name>
</gene>
<sequence length="407" mass="42764">MDDDERPMGLGLGMNPAQVVDPKLAAGRGAEFSAGALDDVGPLDDSVPVHYYPEGEAAEAASAAVAIDASNKGFQLLQKMGWKGRGLGRKEDGLVEPVKAGVEAGVRLGLGKQQEDDKYTAAENIERKRLEVEIQADEDPERRKRREAQAQREELIKQDVSQILKTFYCQTCAKQYTTAMELEEHLSSYDHHHKKRLAEARAAEMERTRDERQRKEQRRQQREQQRLEEQIRKAQAAATKQQAPPPPLPPQPPPPPAAAAAGFNHINSSGSAAGGWANPPLPPAAAPPPPPPLPPADSPPPPPPTDHHHHQQQGVAAGTGVSFGLKLAPAGAAGPGRGSGRLGGRLPGGRLAGAPMAGLKRSAAAMGAAAGGCGGLGFKQSAGLGLKKAAAKVSAAFAESSSDEEGA</sequence>
<proteinExistence type="predicted"/>
<dbReference type="InterPro" id="IPR000467">
    <property type="entry name" value="G_patch_dom"/>
</dbReference>
<feature type="region of interest" description="Disordered" evidence="2">
    <location>
        <begin position="201"/>
        <end position="352"/>
    </location>
</feature>
<reference evidence="5 6" key="1">
    <citation type="submission" date="2016-10" db="EMBL/GenBank/DDBJ databases">
        <authorList>
            <person name="Cai Z."/>
        </authorList>
    </citation>
    <scope>NUCLEOTIDE SEQUENCE [LARGE SCALE GENOMIC DNA]</scope>
</reference>
<feature type="domain" description="G-patch" evidence="4">
    <location>
        <begin position="69"/>
        <end position="115"/>
    </location>
</feature>
<dbReference type="GO" id="GO:0008270">
    <property type="term" value="F:zinc ion binding"/>
    <property type="evidence" value="ECO:0007669"/>
    <property type="project" value="UniProtKB-KW"/>
</dbReference>
<dbReference type="PANTHER" id="PTHR47251:SF1">
    <property type="entry name" value="FINGER DOMAIN PROTEIN, PUTATIVE (AFU_ORTHOLOGUE AFUA_3G04180)-RELATED"/>
    <property type="match status" value="1"/>
</dbReference>
<dbReference type="SUPFAM" id="SSF57667">
    <property type="entry name" value="beta-beta-alpha zinc fingers"/>
    <property type="match status" value="1"/>
</dbReference>
<dbReference type="GO" id="GO:0003676">
    <property type="term" value="F:nucleic acid binding"/>
    <property type="evidence" value="ECO:0007669"/>
    <property type="project" value="InterPro"/>
</dbReference>
<evidence type="ECO:0000256" key="1">
    <source>
        <dbReference type="PROSITE-ProRule" id="PRU00042"/>
    </source>
</evidence>
<evidence type="ECO:0000313" key="6">
    <source>
        <dbReference type="Proteomes" id="UP000256970"/>
    </source>
</evidence>